<dbReference type="InterPro" id="IPR036909">
    <property type="entry name" value="Cyt_c-like_dom_sf"/>
</dbReference>
<accession>B9XER8</accession>
<dbReference type="Gene3D" id="1.10.760.10">
    <property type="entry name" value="Cytochrome c-like domain"/>
    <property type="match status" value="1"/>
</dbReference>
<evidence type="ECO:0000259" key="4">
    <source>
        <dbReference type="Pfam" id="PF07627"/>
    </source>
</evidence>
<evidence type="ECO:0000256" key="1">
    <source>
        <dbReference type="SAM" id="SignalP"/>
    </source>
</evidence>
<evidence type="ECO:0000259" key="3">
    <source>
        <dbReference type="Pfam" id="PF07626"/>
    </source>
</evidence>
<dbReference type="EMBL" id="ABOX02000008">
    <property type="protein sequence ID" value="EEF61782.1"/>
    <property type="molecule type" value="Genomic_DNA"/>
</dbReference>
<dbReference type="Pfam" id="PF07624">
    <property type="entry name" value="PSD2"/>
    <property type="match status" value="1"/>
</dbReference>
<dbReference type="GO" id="GO:0020037">
    <property type="term" value="F:heme binding"/>
    <property type="evidence" value="ECO:0007669"/>
    <property type="project" value="InterPro"/>
</dbReference>
<feature type="domain" description="DUF1588" evidence="4">
    <location>
        <begin position="428"/>
        <end position="526"/>
    </location>
</feature>
<sequence length="626" mass="70473" precursor="true">MRKSLYSLIGVLLLGVQPASAADAVAHPDPFKEEIRPLLDQYCAKCHGPDKAKAGVNFSSFTNSISVYHDIKLWEKVVAKVRDEDMPPEGKPQPTVEQRKQMVAWIEKSLKDLEEGRLPKDPGRVLIHRLSKTEYNCTVRDLLGVDSNPADKFPTEGGGGGGFDNNADTMFIPPILMERYLAAATEILDAAHHDKIFFAKKNIFNSDRATAKKIIAHFALQGFRRPAQKEEVDRLLSIYDTARKQGQDYEAAVKTALKGILVSPKFLFRVEQDRESSQPYPVSDYELASRLSYFLWSSMPDDELFALASKNKLHEPAVLEQQVQRMLRDRKSKVFSDSFAGQWLRVRELKTSAQPDTNKFPEYTPALRDAMYAEVIEFFNSVVQEDRSVMDILDANYTYLNEDLAQLYGIDGVHGRELQKVELKDANRGGVLGMSAVLTMTSYPLRTSPVLRGKWVLEQILGTPPPPPPPLVQSLPPNDHPVDGLTLRQQLEKHRSNPNCAGCHSKMDPLGFGLENFDAIGRWRAEIEQKPVDASGVMPSGEKFTGPAELKKVLLNRKDDFARNLTEKMLAYALGRGLEYYDVPTVKEITKKLAESNYRSSVLIAEIVKSYPFQYRRNQPTQQASN</sequence>
<dbReference type="Proteomes" id="UP000003688">
    <property type="component" value="Unassembled WGS sequence"/>
</dbReference>
<keyword evidence="9" id="KW-1185">Reference proteome</keyword>
<evidence type="ECO:0008006" key="10">
    <source>
        <dbReference type="Google" id="ProtNLM"/>
    </source>
</evidence>
<feature type="domain" description="DUF1587" evidence="3">
    <location>
        <begin position="129"/>
        <end position="191"/>
    </location>
</feature>
<protein>
    <recommendedName>
        <fullName evidence="10">Cytochrome c domain-containing protein</fullName>
    </recommendedName>
</protein>
<evidence type="ECO:0000259" key="6">
    <source>
        <dbReference type="Pfam" id="PF07635"/>
    </source>
</evidence>
<dbReference type="InterPro" id="IPR013042">
    <property type="entry name" value="DUF1592"/>
</dbReference>
<name>B9XER8_PEDPL</name>
<evidence type="ECO:0000259" key="2">
    <source>
        <dbReference type="Pfam" id="PF07624"/>
    </source>
</evidence>
<keyword evidence="1" id="KW-0732">Signal</keyword>
<gene>
    <name evidence="8" type="ORF">Cflav_PD4822</name>
</gene>
<evidence type="ECO:0000313" key="8">
    <source>
        <dbReference type="EMBL" id="EEF61782.1"/>
    </source>
</evidence>
<dbReference type="Pfam" id="PF07637">
    <property type="entry name" value="PSD5"/>
    <property type="match status" value="1"/>
</dbReference>
<feature type="domain" description="DUF1595" evidence="7">
    <location>
        <begin position="211"/>
        <end position="271"/>
    </location>
</feature>
<proteinExistence type="predicted"/>
<dbReference type="InterPro" id="IPR013039">
    <property type="entry name" value="DUF1588"/>
</dbReference>
<feature type="signal peptide" evidence="1">
    <location>
        <begin position="1"/>
        <end position="21"/>
    </location>
</feature>
<dbReference type="Pfam" id="PF07631">
    <property type="entry name" value="PSD4"/>
    <property type="match status" value="1"/>
</dbReference>
<feature type="chain" id="PRO_5002894331" description="Cytochrome c domain-containing protein" evidence="1">
    <location>
        <begin position="22"/>
        <end position="626"/>
    </location>
</feature>
<dbReference type="InterPro" id="IPR011429">
    <property type="entry name" value="Cyt_c_Planctomycete-type"/>
</dbReference>
<dbReference type="AlphaFoldDB" id="B9XER8"/>
<feature type="domain" description="Cytochrome C Planctomycete-type" evidence="6">
    <location>
        <begin position="43"/>
        <end position="90"/>
    </location>
</feature>
<reference evidence="8 9" key="1">
    <citation type="journal article" date="2011" name="J. Bacteriol.">
        <title>Genome sequence of 'Pedosphaera parvula' Ellin514, an aerobic Verrucomicrobial isolate from pasture soil.</title>
        <authorList>
            <person name="Kant R."/>
            <person name="van Passel M.W."/>
            <person name="Sangwan P."/>
            <person name="Palva A."/>
            <person name="Lucas S."/>
            <person name="Copeland A."/>
            <person name="Lapidus A."/>
            <person name="Glavina Del Rio T."/>
            <person name="Dalin E."/>
            <person name="Tice H."/>
            <person name="Bruce D."/>
            <person name="Goodwin L."/>
            <person name="Pitluck S."/>
            <person name="Chertkov O."/>
            <person name="Larimer F.W."/>
            <person name="Land M.L."/>
            <person name="Hauser L."/>
            <person name="Brettin T.S."/>
            <person name="Detter J.C."/>
            <person name="Han S."/>
            <person name="de Vos W.M."/>
            <person name="Janssen P.H."/>
            <person name="Smidt H."/>
        </authorList>
    </citation>
    <scope>NUCLEOTIDE SEQUENCE [LARGE SCALE GENOMIC DNA]</scope>
    <source>
        <strain evidence="8 9">Ellin514</strain>
    </source>
</reference>
<dbReference type="InterPro" id="IPR011478">
    <property type="entry name" value="DUF1585"/>
</dbReference>
<dbReference type="STRING" id="320771.Cflav_PD4822"/>
<dbReference type="InterPro" id="IPR013036">
    <property type="entry name" value="DUF1587"/>
</dbReference>
<dbReference type="Pfam" id="PF07635">
    <property type="entry name" value="PSCyt1"/>
    <property type="match status" value="1"/>
</dbReference>
<organism evidence="8 9">
    <name type="scientific">Pedosphaera parvula (strain Ellin514)</name>
    <dbReference type="NCBI Taxonomy" id="320771"/>
    <lineage>
        <taxon>Bacteria</taxon>
        <taxon>Pseudomonadati</taxon>
        <taxon>Verrucomicrobiota</taxon>
        <taxon>Pedosphaerae</taxon>
        <taxon>Pedosphaerales</taxon>
        <taxon>Pedosphaeraceae</taxon>
        <taxon>Pedosphaera</taxon>
    </lineage>
</organism>
<feature type="domain" description="DUF1592" evidence="5">
    <location>
        <begin position="283"/>
        <end position="410"/>
    </location>
</feature>
<dbReference type="Pfam" id="PF07627">
    <property type="entry name" value="PSCyt3"/>
    <property type="match status" value="1"/>
</dbReference>
<evidence type="ECO:0000313" key="9">
    <source>
        <dbReference type="Proteomes" id="UP000003688"/>
    </source>
</evidence>
<dbReference type="GO" id="GO:0009055">
    <property type="term" value="F:electron transfer activity"/>
    <property type="evidence" value="ECO:0007669"/>
    <property type="project" value="InterPro"/>
</dbReference>
<evidence type="ECO:0000259" key="5">
    <source>
        <dbReference type="Pfam" id="PF07631"/>
    </source>
</evidence>
<feature type="domain" description="DUF1585" evidence="2">
    <location>
        <begin position="540"/>
        <end position="613"/>
    </location>
</feature>
<dbReference type="InterPro" id="IPR013043">
    <property type="entry name" value="DUF1595"/>
</dbReference>
<dbReference type="Pfam" id="PF07626">
    <property type="entry name" value="PSD3"/>
    <property type="match status" value="1"/>
</dbReference>
<evidence type="ECO:0000259" key="7">
    <source>
        <dbReference type="Pfam" id="PF07637"/>
    </source>
</evidence>
<dbReference type="SUPFAM" id="SSF46626">
    <property type="entry name" value="Cytochrome c"/>
    <property type="match status" value="1"/>
</dbReference>
<comment type="caution">
    <text evidence="8">The sequence shown here is derived from an EMBL/GenBank/DDBJ whole genome shotgun (WGS) entry which is preliminary data.</text>
</comment>